<dbReference type="Proteomes" id="UP000239872">
    <property type="component" value="Unassembled WGS sequence"/>
</dbReference>
<evidence type="ECO:0000313" key="2">
    <source>
        <dbReference type="Proteomes" id="UP000239872"/>
    </source>
</evidence>
<organism evidence="1 2">
    <name type="scientific">Flavipsychrobacter stenotrophus</name>
    <dbReference type="NCBI Taxonomy" id="2077091"/>
    <lineage>
        <taxon>Bacteria</taxon>
        <taxon>Pseudomonadati</taxon>
        <taxon>Bacteroidota</taxon>
        <taxon>Chitinophagia</taxon>
        <taxon>Chitinophagales</taxon>
        <taxon>Chitinophagaceae</taxon>
        <taxon>Flavipsychrobacter</taxon>
    </lineage>
</organism>
<dbReference type="AlphaFoldDB" id="A0A2S7STF2"/>
<dbReference type="PROSITE" id="PS51257">
    <property type="entry name" value="PROKAR_LIPOPROTEIN"/>
    <property type="match status" value="1"/>
</dbReference>
<dbReference type="InterPro" id="IPR024447">
    <property type="entry name" value="YXWGXW_rpt"/>
</dbReference>
<name>A0A2S7STF2_9BACT</name>
<keyword evidence="2" id="KW-1185">Reference proteome</keyword>
<protein>
    <recommendedName>
        <fullName evidence="3">BcpO-related WXXGXW repeat protein</fullName>
    </recommendedName>
</protein>
<proteinExistence type="predicted"/>
<sequence>MIMKGFRKSLLILAIALGCNIYSSNAQIYIKVRPARPHYERVVAPSPRHIWVDEEWESRGGKYVFVGGRWMAPPRERAVWVPGHWRQTRRGDIWIAGHWR</sequence>
<evidence type="ECO:0000313" key="1">
    <source>
        <dbReference type="EMBL" id="PQJ10212.1"/>
    </source>
</evidence>
<reference evidence="1 2" key="1">
    <citation type="submission" date="2018-01" db="EMBL/GenBank/DDBJ databases">
        <title>A novel member of the phylum Bacteroidetes isolated from glacier ice.</title>
        <authorList>
            <person name="Liu Q."/>
            <person name="Xin Y.-H."/>
        </authorList>
    </citation>
    <scope>NUCLEOTIDE SEQUENCE [LARGE SCALE GENOMIC DNA]</scope>
    <source>
        <strain evidence="1 2">RB1R16</strain>
    </source>
</reference>
<accession>A0A2S7STF2</accession>
<evidence type="ECO:0008006" key="3">
    <source>
        <dbReference type="Google" id="ProtNLM"/>
    </source>
</evidence>
<dbReference type="Pfam" id="PF12779">
    <property type="entry name" value="WXXGXW"/>
    <property type="match status" value="2"/>
</dbReference>
<gene>
    <name evidence="1" type="ORF">CJD36_016095</name>
</gene>
<dbReference type="EMBL" id="PPSL01000004">
    <property type="protein sequence ID" value="PQJ10212.1"/>
    <property type="molecule type" value="Genomic_DNA"/>
</dbReference>
<comment type="caution">
    <text evidence="1">The sequence shown here is derived from an EMBL/GenBank/DDBJ whole genome shotgun (WGS) entry which is preliminary data.</text>
</comment>